<dbReference type="InterPro" id="IPR016032">
    <property type="entry name" value="Sig_transdc_resp-reg_C-effctor"/>
</dbReference>
<dbReference type="Gene3D" id="1.10.10.10">
    <property type="entry name" value="Winged helix-like DNA-binding domain superfamily/Winged helix DNA-binding domain"/>
    <property type="match status" value="1"/>
</dbReference>
<dbReference type="SUPFAM" id="SSF75516">
    <property type="entry name" value="Pheromone-binding domain of LuxR-like quorum-sensing transcription factors"/>
    <property type="match status" value="1"/>
</dbReference>
<organism evidence="5 6">
    <name type="scientific">Oryzicola mucosus</name>
    <dbReference type="NCBI Taxonomy" id="2767425"/>
    <lineage>
        <taxon>Bacteria</taxon>
        <taxon>Pseudomonadati</taxon>
        <taxon>Pseudomonadota</taxon>
        <taxon>Alphaproteobacteria</taxon>
        <taxon>Hyphomicrobiales</taxon>
        <taxon>Phyllobacteriaceae</taxon>
        <taxon>Oryzicola</taxon>
    </lineage>
</organism>
<dbReference type="Gene3D" id="3.30.450.80">
    <property type="entry name" value="Transcription factor LuxR-like, autoinducer-binding domain"/>
    <property type="match status" value="1"/>
</dbReference>
<dbReference type="InterPro" id="IPR000792">
    <property type="entry name" value="Tscrpt_reg_LuxR_C"/>
</dbReference>
<reference evidence="5" key="1">
    <citation type="submission" date="2020-09" db="EMBL/GenBank/DDBJ databases">
        <title>Genome seq and assembly of Tianweitania sp.</title>
        <authorList>
            <person name="Chhetri G."/>
        </authorList>
    </citation>
    <scope>NUCLEOTIDE SEQUENCE</scope>
    <source>
        <strain evidence="5">Rool2</strain>
    </source>
</reference>
<dbReference type="InterPro" id="IPR036693">
    <property type="entry name" value="TF_LuxR_autoind-bd_dom_sf"/>
</dbReference>
<evidence type="ECO:0000256" key="3">
    <source>
        <dbReference type="ARBA" id="ARBA00023163"/>
    </source>
</evidence>
<evidence type="ECO:0000256" key="1">
    <source>
        <dbReference type="ARBA" id="ARBA00023015"/>
    </source>
</evidence>
<evidence type="ECO:0000256" key="2">
    <source>
        <dbReference type="ARBA" id="ARBA00023125"/>
    </source>
</evidence>
<keyword evidence="2" id="KW-0238">DNA-binding</keyword>
<dbReference type="Proteomes" id="UP000643405">
    <property type="component" value="Unassembled WGS sequence"/>
</dbReference>
<proteinExistence type="predicted"/>
<dbReference type="InterPro" id="IPR036388">
    <property type="entry name" value="WH-like_DNA-bd_sf"/>
</dbReference>
<keyword evidence="3" id="KW-0804">Transcription</keyword>
<accession>A0A8J6PX67</accession>
<sequence>MKQWFDKITDIAALGTSKSKLEDSLAELAHQLGFGGYAYLYLQPGQSFAISNYPPEWQELYFERKYAAIDPIVKLAKTCDRAFVWSGDKMKSRLSLQEQNFLAHASDFGVRSGATIPIRTANGFMSVFTLASKKPVLYEDKDIDPVMAAAAVAQLHARITFLQIQPTSQENGYLNSRESTYLRWVAVGKSMREVADIEGVKYNTVRVKLNQARKRFDVYNISHLLAVAIRRSLI</sequence>
<gene>
    <name evidence="5" type="primary">traR</name>
    <name evidence="5" type="ORF">ICI42_19390</name>
</gene>
<dbReference type="CDD" id="cd06170">
    <property type="entry name" value="LuxR_C_like"/>
    <property type="match status" value="1"/>
</dbReference>
<dbReference type="AlphaFoldDB" id="A0A8J6PX67"/>
<evidence type="ECO:0000313" key="5">
    <source>
        <dbReference type="EMBL" id="MBD0416821.1"/>
    </source>
</evidence>
<comment type="caution">
    <text evidence="5">The sequence shown here is derived from an EMBL/GenBank/DDBJ whole genome shotgun (WGS) entry which is preliminary data.</text>
</comment>
<dbReference type="GO" id="GO:0003677">
    <property type="term" value="F:DNA binding"/>
    <property type="evidence" value="ECO:0007669"/>
    <property type="project" value="UniProtKB-KW"/>
</dbReference>
<name>A0A8J6PX67_9HYPH</name>
<dbReference type="SMART" id="SM00421">
    <property type="entry name" value="HTH_LUXR"/>
    <property type="match status" value="1"/>
</dbReference>
<evidence type="ECO:0000259" key="4">
    <source>
        <dbReference type="PROSITE" id="PS50043"/>
    </source>
</evidence>
<evidence type="ECO:0000313" key="6">
    <source>
        <dbReference type="Proteomes" id="UP000643405"/>
    </source>
</evidence>
<dbReference type="Pfam" id="PF03472">
    <property type="entry name" value="Autoind_bind"/>
    <property type="match status" value="1"/>
</dbReference>
<dbReference type="SUPFAM" id="SSF46894">
    <property type="entry name" value="C-terminal effector domain of the bipartite response regulators"/>
    <property type="match status" value="1"/>
</dbReference>
<keyword evidence="1" id="KW-0805">Transcription regulation</keyword>
<keyword evidence="6" id="KW-1185">Reference proteome</keyword>
<feature type="domain" description="HTH luxR-type" evidence="4">
    <location>
        <begin position="167"/>
        <end position="232"/>
    </location>
</feature>
<dbReference type="NCBIfam" id="NF010444">
    <property type="entry name" value="PRK13870.1"/>
    <property type="match status" value="1"/>
</dbReference>
<dbReference type="InterPro" id="IPR005143">
    <property type="entry name" value="TF_LuxR_autoind-bd_dom"/>
</dbReference>
<dbReference type="EMBL" id="JACVVX010000007">
    <property type="protein sequence ID" value="MBD0416821.1"/>
    <property type="molecule type" value="Genomic_DNA"/>
</dbReference>
<dbReference type="GO" id="GO:0006355">
    <property type="term" value="P:regulation of DNA-templated transcription"/>
    <property type="evidence" value="ECO:0007669"/>
    <property type="project" value="InterPro"/>
</dbReference>
<protein>
    <submittedName>
        <fullName evidence="5">Transcriptional regulator TraR</fullName>
    </submittedName>
</protein>
<dbReference type="RefSeq" id="WP_188166257.1">
    <property type="nucleotide sequence ID" value="NZ_JACVVX010000007.1"/>
</dbReference>
<dbReference type="PROSITE" id="PS50043">
    <property type="entry name" value="HTH_LUXR_2"/>
    <property type="match status" value="1"/>
</dbReference>